<comment type="caution">
    <text evidence="2">The sequence shown here is derived from an EMBL/GenBank/DDBJ whole genome shotgun (WGS) entry which is preliminary data.</text>
</comment>
<sequence>MSASWSEKHPLSHIRATTAERVSTDPSLSAFWILRIGFVVLPLLMGLDKFANMMTYWPDYLAPWVIAILPFSAQTAMHVVGVVELVAAASMIIKPRYASYVLALWLLGIIINLVSMGIFLDVALRDVGLLVAALALTRLASKYDKPWGAKHGTR</sequence>
<dbReference type="Proteomes" id="UP000316242">
    <property type="component" value="Unassembled WGS sequence"/>
</dbReference>
<evidence type="ECO:0008006" key="4">
    <source>
        <dbReference type="Google" id="ProtNLM"/>
    </source>
</evidence>
<feature type="transmembrane region" description="Helical" evidence="1">
    <location>
        <begin position="28"/>
        <end position="45"/>
    </location>
</feature>
<keyword evidence="1" id="KW-0812">Transmembrane</keyword>
<dbReference type="EMBL" id="BJNE01000017">
    <property type="protein sequence ID" value="GEC13690.1"/>
    <property type="molecule type" value="Genomic_DNA"/>
</dbReference>
<evidence type="ECO:0000256" key="1">
    <source>
        <dbReference type="SAM" id="Phobius"/>
    </source>
</evidence>
<dbReference type="RefSeq" id="WP_052253860.1">
    <property type="nucleotide sequence ID" value="NZ_BAAAWM010000001.1"/>
</dbReference>
<organism evidence="2 3">
    <name type="scientific">Glutamicibacter nicotianae</name>
    <name type="common">Arthrobacter nicotianae</name>
    <dbReference type="NCBI Taxonomy" id="37929"/>
    <lineage>
        <taxon>Bacteria</taxon>
        <taxon>Bacillati</taxon>
        <taxon>Actinomycetota</taxon>
        <taxon>Actinomycetes</taxon>
        <taxon>Micrococcales</taxon>
        <taxon>Micrococcaceae</taxon>
        <taxon>Glutamicibacter</taxon>
    </lineage>
</organism>
<accession>A0ABQ0RPJ8</accession>
<keyword evidence="1" id="KW-1133">Transmembrane helix</keyword>
<evidence type="ECO:0000313" key="3">
    <source>
        <dbReference type="Proteomes" id="UP000316242"/>
    </source>
</evidence>
<proteinExistence type="predicted"/>
<feature type="transmembrane region" description="Helical" evidence="1">
    <location>
        <begin position="100"/>
        <end position="120"/>
    </location>
</feature>
<evidence type="ECO:0000313" key="2">
    <source>
        <dbReference type="EMBL" id="GEC13690.1"/>
    </source>
</evidence>
<keyword evidence="1" id="KW-0472">Membrane</keyword>
<protein>
    <recommendedName>
        <fullName evidence="4">DoxX family protein</fullName>
    </recommendedName>
</protein>
<feature type="transmembrane region" description="Helical" evidence="1">
    <location>
        <begin position="65"/>
        <end position="88"/>
    </location>
</feature>
<keyword evidence="3" id="KW-1185">Reference proteome</keyword>
<gene>
    <name evidence="2" type="ORF">ANI01nite_28930</name>
</gene>
<reference evidence="2 3" key="1">
    <citation type="submission" date="2019-06" db="EMBL/GenBank/DDBJ databases">
        <title>Whole genome shotgun sequence of Glutamicibacter nicotianae NBRC 14234.</title>
        <authorList>
            <person name="Hosoyama A."/>
            <person name="Uohara A."/>
            <person name="Ohji S."/>
            <person name="Ichikawa N."/>
        </authorList>
    </citation>
    <scope>NUCLEOTIDE SEQUENCE [LARGE SCALE GENOMIC DNA]</scope>
    <source>
        <strain evidence="2 3">NBRC 14234</strain>
    </source>
</reference>
<name>A0ABQ0RPJ8_GLUNI</name>